<gene>
    <name evidence="3" type="ORF">SR858_17155</name>
</gene>
<feature type="chain" id="PRO_5045938141" description="Secreted protein" evidence="2">
    <location>
        <begin position="25"/>
        <end position="131"/>
    </location>
</feature>
<keyword evidence="2" id="KW-0732">Signal</keyword>
<evidence type="ECO:0000256" key="2">
    <source>
        <dbReference type="SAM" id="SignalP"/>
    </source>
</evidence>
<evidence type="ECO:0000313" key="3">
    <source>
        <dbReference type="EMBL" id="WQH02787.1"/>
    </source>
</evidence>
<feature type="region of interest" description="Disordered" evidence="1">
    <location>
        <begin position="34"/>
        <end position="81"/>
    </location>
</feature>
<organism evidence="3 4">
    <name type="scientific">Duganella zoogloeoides</name>
    <dbReference type="NCBI Taxonomy" id="75659"/>
    <lineage>
        <taxon>Bacteria</taxon>
        <taxon>Pseudomonadati</taxon>
        <taxon>Pseudomonadota</taxon>
        <taxon>Betaproteobacteria</taxon>
        <taxon>Burkholderiales</taxon>
        <taxon>Oxalobacteraceae</taxon>
        <taxon>Telluria group</taxon>
        <taxon>Duganella</taxon>
    </lineage>
</organism>
<evidence type="ECO:0008006" key="5">
    <source>
        <dbReference type="Google" id="ProtNLM"/>
    </source>
</evidence>
<feature type="signal peptide" evidence="2">
    <location>
        <begin position="1"/>
        <end position="24"/>
    </location>
</feature>
<sequence length="131" mass="13785">MNTKTTAKVTALIATLCMTASVFAQNSALTPNQLSPQEAAPISTTSLQAASTTGELHPTLPSHAATQTDPQQRYQTRQDAKMASAQYTKDVNCVDAAVATPPAQTAAHAGKHDNRLAKADCALPNVRPMVR</sequence>
<feature type="compositionally biased region" description="Polar residues" evidence="1">
    <location>
        <begin position="34"/>
        <end position="54"/>
    </location>
</feature>
<reference evidence="3 4" key="1">
    <citation type="submission" date="2023-11" db="EMBL/GenBank/DDBJ databases">
        <title>MicrobeMod: A computational toolkit for identifying prokaryotic methylation and restriction-modification with nanopore sequencing.</title>
        <authorList>
            <person name="Crits-Christoph A."/>
            <person name="Kang S.C."/>
            <person name="Lee H."/>
            <person name="Ostrov N."/>
        </authorList>
    </citation>
    <scope>NUCLEOTIDE SEQUENCE [LARGE SCALE GENOMIC DNA]</scope>
    <source>
        <strain evidence="3 4">ATCC 25935</strain>
    </source>
</reference>
<keyword evidence="4" id="KW-1185">Reference proteome</keyword>
<feature type="compositionally biased region" description="Polar residues" evidence="1">
    <location>
        <begin position="64"/>
        <end position="77"/>
    </location>
</feature>
<evidence type="ECO:0000256" key="1">
    <source>
        <dbReference type="SAM" id="MobiDB-lite"/>
    </source>
</evidence>
<proteinExistence type="predicted"/>
<name>A0ABZ0XSR7_9BURK</name>
<evidence type="ECO:0000313" key="4">
    <source>
        <dbReference type="Proteomes" id="UP001326110"/>
    </source>
</evidence>
<accession>A0ABZ0XSR7</accession>
<dbReference type="EMBL" id="CP140152">
    <property type="protein sequence ID" value="WQH02787.1"/>
    <property type="molecule type" value="Genomic_DNA"/>
</dbReference>
<dbReference type="GeneID" id="43162113"/>
<dbReference type="Proteomes" id="UP001326110">
    <property type="component" value="Chromosome"/>
</dbReference>
<dbReference type="RefSeq" id="WP_019920213.1">
    <property type="nucleotide sequence ID" value="NZ_CP140152.1"/>
</dbReference>
<protein>
    <recommendedName>
        <fullName evidence="5">Secreted protein</fullName>
    </recommendedName>
</protein>